<dbReference type="GO" id="GO:0006415">
    <property type="term" value="P:translational termination"/>
    <property type="evidence" value="ECO:0007669"/>
    <property type="project" value="TreeGrafter"/>
</dbReference>
<dbReference type="PIRSF" id="PIRSF006156">
    <property type="entry name" value="YafQ"/>
    <property type="match status" value="1"/>
</dbReference>
<protein>
    <submittedName>
        <fullName evidence="3">mRNA interferase YafQ</fullName>
    </submittedName>
</protein>
<dbReference type="InterPro" id="IPR004386">
    <property type="entry name" value="Toxin_YafQ-like"/>
</dbReference>
<dbReference type="SUPFAM" id="SSF143011">
    <property type="entry name" value="RelE-like"/>
    <property type="match status" value="1"/>
</dbReference>
<evidence type="ECO:0000313" key="3">
    <source>
        <dbReference type="EMBL" id="SEG54930.1"/>
    </source>
</evidence>
<dbReference type="PANTHER" id="PTHR40588:SF1">
    <property type="entry name" value="MRNA INTERFERASE TOXIN YAFQ"/>
    <property type="match status" value="1"/>
</dbReference>
<dbReference type="PANTHER" id="PTHR40588">
    <property type="entry name" value="MRNA INTERFERASE TOXIN YAFQ"/>
    <property type="match status" value="1"/>
</dbReference>
<dbReference type="Pfam" id="PF15738">
    <property type="entry name" value="YafQ_toxin"/>
    <property type="match status" value="1"/>
</dbReference>
<dbReference type="Gene3D" id="3.30.2310.20">
    <property type="entry name" value="RelE-like"/>
    <property type="match status" value="1"/>
</dbReference>
<dbReference type="NCBIfam" id="TIGR02385">
    <property type="entry name" value="RelE_StbE"/>
    <property type="match status" value="1"/>
</dbReference>
<gene>
    <name evidence="3" type="ORF">SAMN05421847_2668</name>
</gene>
<evidence type="ECO:0000256" key="2">
    <source>
        <dbReference type="PIRSR" id="PIRSR006156-1"/>
    </source>
</evidence>
<keyword evidence="4" id="KW-1185">Reference proteome</keyword>
<sequence>MNYNLVPSTRFKKSLKKYLNKPSERSKILELLEFLKSGGFDAVPFKMKPHQLIGNYKGCLECHILPDLLLIWEQDDELKEIYLLDIGSHSDLF</sequence>
<keyword evidence="1" id="KW-1277">Toxin-antitoxin system</keyword>
<dbReference type="AlphaFoldDB" id="A0A1H6B2U4"/>
<evidence type="ECO:0000313" key="4">
    <source>
        <dbReference type="Proteomes" id="UP000236738"/>
    </source>
</evidence>
<organism evidence="3 4">
    <name type="scientific">Halpernia humi</name>
    <dbReference type="NCBI Taxonomy" id="493375"/>
    <lineage>
        <taxon>Bacteria</taxon>
        <taxon>Pseudomonadati</taxon>
        <taxon>Bacteroidota</taxon>
        <taxon>Flavobacteriia</taxon>
        <taxon>Flavobacteriales</taxon>
        <taxon>Weeksellaceae</taxon>
        <taxon>Chryseobacterium group</taxon>
        <taxon>Halpernia</taxon>
    </lineage>
</organism>
<feature type="active site" description="Proton donor" evidence="2">
    <location>
        <position position="89"/>
    </location>
</feature>
<evidence type="ECO:0000256" key="1">
    <source>
        <dbReference type="ARBA" id="ARBA00022649"/>
    </source>
</evidence>
<reference evidence="4" key="1">
    <citation type="submission" date="2016-10" db="EMBL/GenBank/DDBJ databases">
        <authorList>
            <person name="Varghese N."/>
            <person name="Submissions S."/>
        </authorList>
    </citation>
    <scope>NUCLEOTIDE SEQUENCE [LARGE SCALE GENOMIC DNA]</scope>
    <source>
        <strain evidence="4">DSM 21580</strain>
    </source>
</reference>
<proteinExistence type="predicted"/>
<dbReference type="EMBL" id="FNUS01000007">
    <property type="protein sequence ID" value="SEG54930.1"/>
    <property type="molecule type" value="Genomic_DNA"/>
</dbReference>
<name>A0A1H6B2U4_9FLAO</name>
<dbReference type="OrthoDB" id="7030467at2"/>
<dbReference type="GO" id="GO:0004521">
    <property type="term" value="F:RNA endonuclease activity"/>
    <property type="evidence" value="ECO:0007669"/>
    <property type="project" value="TreeGrafter"/>
</dbReference>
<accession>A0A1H6B2U4</accession>
<dbReference type="GO" id="GO:0006402">
    <property type="term" value="P:mRNA catabolic process"/>
    <property type="evidence" value="ECO:0007669"/>
    <property type="project" value="TreeGrafter"/>
</dbReference>
<dbReference type="InterPro" id="IPR035093">
    <property type="entry name" value="RelE/ParE_toxin_dom_sf"/>
</dbReference>
<dbReference type="Proteomes" id="UP000236738">
    <property type="component" value="Unassembled WGS sequence"/>
</dbReference>
<dbReference type="RefSeq" id="WP_103914516.1">
    <property type="nucleotide sequence ID" value="NZ_FNUS01000007.1"/>
</dbReference>
<dbReference type="InterPro" id="IPR007712">
    <property type="entry name" value="RelE/ParE_toxin"/>
</dbReference>